<feature type="compositionally biased region" description="Basic and acidic residues" evidence="1">
    <location>
        <begin position="70"/>
        <end position="90"/>
    </location>
</feature>
<comment type="caution">
    <text evidence="2">The sequence shown here is derived from an EMBL/GenBank/DDBJ whole genome shotgun (WGS) entry which is preliminary data.</text>
</comment>
<feature type="region of interest" description="Disordered" evidence="1">
    <location>
        <begin position="1"/>
        <end position="104"/>
    </location>
</feature>
<feature type="region of interest" description="Disordered" evidence="1">
    <location>
        <begin position="229"/>
        <end position="250"/>
    </location>
</feature>
<feature type="compositionally biased region" description="Basic and acidic residues" evidence="1">
    <location>
        <begin position="41"/>
        <end position="59"/>
    </location>
</feature>
<protein>
    <submittedName>
        <fullName evidence="2">Uncharacterized protein</fullName>
    </submittedName>
</protein>
<proteinExistence type="predicted"/>
<organism evidence="2 3">
    <name type="scientific">Ambrosia artemisiifolia</name>
    <name type="common">Common ragweed</name>
    <dbReference type="NCBI Taxonomy" id="4212"/>
    <lineage>
        <taxon>Eukaryota</taxon>
        <taxon>Viridiplantae</taxon>
        <taxon>Streptophyta</taxon>
        <taxon>Embryophyta</taxon>
        <taxon>Tracheophyta</taxon>
        <taxon>Spermatophyta</taxon>
        <taxon>Magnoliopsida</taxon>
        <taxon>eudicotyledons</taxon>
        <taxon>Gunneridae</taxon>
        <taxon>Pentapetalae</taxon>
        <taxon>asterids</taxon>
        <taxon>campanulids</taxon>
        <taxon>Asterales</taxon>
        <taxon>Asteraceae</taxon>
        <taxon>Asteroideae</taxon>
        <taxon>Heliantheae alliance</taxon>
        <taxon>Heliantheae</taxon>
        <taxon>Ambrosia</taxon>
    </lineage>
</organism>
<reference evidence="2" key="1">
    <citation type="submission" date="2022-06" db="EMBL/GenBank/DDBJ databases">
        <title>Uncovering the hologenomic basis of an extraordinary plant invasion.</title>
        <authorList>
            <person name="Bieker V.C."/>
            <person name="Martin M.D."/>
            <person name="Gilbert T."/>
            <person name="Hodgins K."/>
            <person name="Battlay P."/>
            <person name="Petersen B."/>
            <person name="Wilson J."/>
        </authorList>
    </citation>
    <scope>NUCLEOTIDE SEQUENCE</scope>
    <source>
        <strain evidence="2">AA19_3_7</strain>
        <tissue evidence="2">Leaf</tissue>
    </source>
</reference>
<evidence type="ECO:0000256" key="1">
    <source>
        <dbReference type="SAM" id="MobiDB-lite"/>
    </source>
</evidence>
<gene>
    <name evidence="2" type="ORF">M8C21_010231</name>
</gene>
<accession>A0AAD5G4N5</accession>
<dbReference type="AlphaFoldDB" id="A0AAD5G4N5"/>
<name>A0AAD5G4N5_AMBAR</name>
<keyword evidence="3" id="KW-1185">Reference proteome</keyword>
<dbReference type="EMBL" id="JAMZMK010011169">
    <property type="protein sequence ID" value="KAI7728665.1"/>
    <property type="molecule type" value="Genomic_DNA"/>
</dbReference>
<evidence type="ECO:0000313" key="3">
    <source>
        <dbReference type="Proteomes" id="UP001206925"/>
    </source>
</evidence>
<sequence>MEEVADKTGGGQEKGGGKTIKKGSGSVGEITSLKLCPSHSGFKDKYGQADKQGHSEARKKLSRPVAQTNVRKDKSHEVATKLQINERVESDGAGNDTENREGGVNEMQKGTTAIDDIPSFSLGSLSTDKCESLGVEFGVNEGVQADVTVRITDDTNNLLKEPRSHEKGDQKSMVVGSNDVDDCPNFSLGLSQVEKKTIVADSGAKSGNEERACRFQFIPAYMLEKDHNKKVSEQTSNVNETTKKEAKGNKGKNVISLCETEMVDNVTDCELPTFDLGLTPSEYKTLKETSEGDHSGLEAAKLKCRLLAEETARKRDICISLMDKARRNPFTEKTVRRVDIASNVTKEEDDVWKFIFNNQGLDAADGNQRKSKLKGEMKVDTVGEGSKASCEEQGSDWEVLFRSAYGVEANRSVFKSLAAKTRVIDEVINCWVEVLNFEERYKEAGSVSRLFVGTKAIKQPSCPRSRTSVPFAPVNIQPDPLPLPVAVEDNQPHQVVNGNVVEENDLEHHEVVLNQQVLLEEQTWEGVHDVTQGNVDDELDWNLAYELLYPQGNNQDDVDAISKEHHVELHADNTRSSTFRPNMVTPEWAKGYETDPSAEYVDWSDGENTRKMEWEWAMHDPWEDERGTDSDCSFDSIFSY</sequence>
<dbReference type="Proteomes" id="UP001206925">
    <property type="component" value="Unassembled WGS sequence"/>
</dbReference>
<feature type="compositionally biased region" description="Gly residues" evidence="1">
    <location>
        <begin position="8"/>
        <end position="18"/>
    </location>
</feature>
<evidence type="ECO:0000313" key="2">
    <source>
        <dbReference type="EMBL" id="KAI7728665.1"/>
    </source>
</evidence>